<comment type="subcellular location">
    <subcellularLocation>
        <location evidence="2">Cytoplasm</location>
    </subcellularLocation>
    <subcellularLocation>
        <location evidence="1">Nucleus</location>
    </subcellularLocation>
</comment>
<dbReference type="Proteomes" id="UP000094112">
    <property type="component" value="Unassembled WGS sequence"/>
</dbReference>
<gene>
    <name evidence="9" type="ORF">WICANDRAFT_62116</name>
</gene>
<dbReference type="PANTHER" id="PTHR28280:SF1">
    <property type="entry name" value="SHUTTLING PRE-60S FACTOR ECM1"/>
    <property type="match status" value="1"/>
</dbReference>
<feature type="coiled-coil region" evidence="7">
    <location>
        <begin position="66"/>
        <end position="93"/>
    </location>
</feature>
<proteinExistence type="predicted"/>
<dbReference type="GO" id="GO:1990275">
    <property type="term" value="F:preribosome binding"/>
    <property type="evidence" value="ECO:0007669"/>
    <property type="project" value="EnsemblFungi"/>
</dbReference>
<dbReference type="Pfam" id="PF09135">
    <property type="entry name" value="Alb1"/>
    <property type="match status" value="1"/>
</dbReference>
<feature type="compositionally biased region" description="Basic and acidic residues" evidence="8">
    <location>
        <begin position="13"/>
        <end position="22"/>
    </location>
</feature>
<dbReference type="GO" id="GO:0030687">
    <property type="term" value="C:preribosome, large subunit precursor"/>
    <property type="evidence" value="ECO:0007669"/>
    <property type="project" value="EnsemblFungi"/>
</dbReference>
<dbReference type="STRING" id="683960.A0A1E3P2P7"/>
<keyword evidence="7" id="KW-0175">Coiled coil</keyword>
<evidence type="ECO:0000256" key="1">
    <source>
        <dbReference type="ARBA" id="ARBA00004123"/>
    </source>
</evidence>
<dbReference type="GO" id="GO:0005730">
    <property type="term" value="C:nucleolus"/>
    <property type="evidence" value="ECO:0007669"/>
    <property type="project" value="EnsemblFungi"/>
</dbReference>
<dbReference type="InterPro" id="IPR022784">
    <property type="entry name" value="Ribosome_bgen_Alb1"/>
</dbReference>
<sequence>MAKKVSKHSRAARRNEIDEPEAKSLASLPRAEKTDLTSAIIRATTKKNEDLLNNKMLKKDVKSGQVQKKNVAKSNLESNLNKIRMERAIMQSDILQDKILKSKQRSKQVQLTRKQNWDAINQAANEVIRSRSGTPADNGETPEQDEQPAEDAMEEEDKFYSDDEEESTSEYKPQRNAFDLLNDEVEA</sequence>
<evidence type="ECO:0000313" key="9">
    <source>
        <dbReference type="EMBL" id="ODQ59530.1"/>
    </source>
</evidence>
<dbReference type="PANTHER" id="PTHR28280">
    <property type="entry name" value="SHUTTLING PRE-60S FACTOR ECM1"/>
    <property type="match status" value="1"/>
</dbReference>
<evidence type="ECO:0000256" key="6">
    <source>
        <dbReference type="ARBA" id="ARBA00023242"/>
    </source>
</evidence>
<organism evidence="9 10">
    <name type="scientific">Wickerhamomyces anomalus (strain ATCC 58044 / CBS 1984 / NCYC 433 / NRRL Y-366-8)</name>
    <name type="common">Yeast</name>
    <name type="synonym">Hansenula anomala</name>
    <dbReference type="NCBI Taxonomy" id="683960"/>
    <lineage>
        <taxon>Eukaryota</taxon>
        <taxon>Fungi</taxon>
        <taxon>Dikarya</taxon>
        <taxon>Ascomycota</taxon>
        <taxon>Saccharomycotina</taxon>
        <taxon>Saccharomycetes</taxon>
        <taxon>Phaffomycetales</taxon>
        <taxon>Wickerhamomycetaceae</taxon>
        <taxon>Wickerhamomyces</taxon>
    </lineage>
</organism>
<protein>
    <submittedName>
        <fullName evidence="9">Uncharacterized protein</fullName>
    </submittedName>
</protein>
<keyword evidence="6" id="KW-0539">Nucleus</keyword>
<keyword evidence="4" id="KW-0963">Cytoplasm</keyword>
<evidence type="ECO:0000256" key="5">
    <source>
        <dbReference type="ARBA" id="ARBA00022517"/>
    </source>
</evidence>
<feature type="compositionally biased region" description="Acidic residues" evidence="8">
    <location>
        <begin position="140"/>
        <end position="168"/>
    </location>
</feature>
<dbReference type="AlphaFoldDB" id="A0A1E3P2P7"/>
<evidence type="ECO:0000256" key="7">
    <source>
        <dbReference type="SAM" id="Coils"/>
    </source>
</evidence>
<feature type="compositionally biased region" description="Basic residues" evidence="8">
    <location>
        <begin position="1"/>
        <end position="12"/>
    </location>
</feature>
<keyword evidence="5" id="KW-0690">Ribosome biogenesis</keyword>
<keyword evidence="10" id="KW-1185">Reference proteome</keyword>
<evidence type="ECO:0000313" key="10">
    <source>
        <dbReference type="Proteomes" id="UP000094112"/>
    </source>
</evidence>
<name>A0A1E3P2P7_WICAA</name>
<dbReference type="GO" id="GO:0000055">
    <property type="term" value="P:ribosomal large subunit export from nucleus"/>
    <property type="evidence" value="ECO:0007669"/>
    <property type="project" value="EnsemblFungi"/>
</dbReference>
<evidence type="ECO:0000256" key="4">
    <source>
        <dbReference type="ARBA" id="ARBA00022490"/>
    </source>
</evidence>
<feature type="region of interest" description="Disordered" evidence="8">
    <location>
        <begin position="1"/>
        <end position="31"/>
    </location>
</feature>
<keyword evidence="3" id="KW-0813">Transport</keyword>
<dbReference type="InterPro" id="IPR053278">
    <property type="entry name" value="Pre-60S_factor_ECM1"/>
</dbReference>
<dbReference type="RefSeq" id="XP_019038737.1">
    <property type="nucleotide sequence ID" value="XM_019183310.1"/>
</dbReference>
<evidence type="ECO:0000256" key="8">
    <source>
        <dbReference type="SAM" id="MobiDB-lite"/>
    </source>
</evidence>
<evidence type="ECO:0000256" key="3">
    <source>
        <dbReference type="ARBA" id="ARBA00022448"/>
    </source>
</evidence>
<accession>A0A1E3P2P7</accession>
<feature type="region of interest" description="Disordered" evidence="8">
    <location>
        <begin position="124"/>
        <end position="187"/>
    </location>
</feature>
<reference evidence="9 10" key="1">
    <citation type="journal article" date="2016" name="Proc. Natl. Acad. Sci. U.S.A.">
        <title>Comparative genomics of biotechnologically important yeasts.</title>
        <authorList>
            <person name="Riley R."/>
            <person name="Haridas S."/>
            <person name="Wolfe K.H."/>
            <person name="Lopes M.R."/>
            <person name="Hittinger C.T."/>
            <person name="Goeker M."/>
            <person name="Salamov A.A."/>
            <person name="Wisecaver J.H."/>
            <person name="Long T.M."/>
            <person name="Calvey C.H."/>
            <person name="Aerts A.L."/>
            <person name="Barry K.W."/>
            <person name="Choi C."/>
            <person name="Clum A."/>
            <person name="Coughlan A.Y."/>
            <person name="Deshpande S."/>
            <person name="Douglass A.P."/>
            <person name="Hanson S.J."/>
            <person name="Klenk H.-P."/>
            <person name="LaButti K.M."/>
            <person name="Lapidus A."/>
            <person name="Lindquist E.A."/>
            <person name="Lipzen A.M."/>
            <person name="Meier-Kolthoff J.P."/>
            <person name="Ohm R.A."/>
            <person name="Otillar R.P."/>
            <person name="Pangilinan J.L."/>
            <person name="Peng Y."/>
            <person name="Rokas A."/>
            <person name="Rosa C.A."/>
            <person name="Scheuner C."/>
            <person name="Sibirny A.A."/>
            <person name="Slot J.C."/>
            <person name="Stielow J.B."/>
            <person name="Sun H."/>
            <person name="Kurtzman C.P."/>
            <person name="Blackwell M."/>
            <person name="Grigoriev I.V."/>
            <person name="Jeffries T.W."/>
        </authorList>
    </citation>
    <scope>NUCLEOTIDE SEQUENCE [LARGE SCALE GENOMIC DNA]</scope>
    <source>
        <strain evidence="10">ATCC 58044 / CBS 1984 / NCYC 433 / NRRL Y-366-8</strain>
    </source>
</reference>
<dbReference type="OrthoDB" id="3980524at2759"/>
<dbReference type="GeneID" id="30200556"/>
<dbReference type="GO" id="GO:0005737">
    <property type="term" value="C:cytoplasm"/>
    <property type="evidence" value="ECO:0007669"/>
    <property type="project" value="UniProtKB-SubCell"/>
</dbReference>
<dbReference type="EMBL" id="KV454210">
    <property type="protein sequence ID" value="ODQ59530.1"/>
    <property type="molecule type" value="Genomic_DNA"/>
</dbReference>
<evidence type="ECO:0000256" key="2">
    <source>
        <dbReference type="ARBA" id="ARBA00004496"/>
    </source>
</evidence>